<evidence type="ECO:0000256" key="3">
    <source>
        <dbReference type="SAM" id="MobiDB-lite"/>
    </source>
</evidence>
<gene>
    <name evidence="5" type="ORF">HID58_012703</name>
</gene>
<dbReference type="PROSITE" id="PS51450">
    <property type="entry name" value="LRR"/>
    <property type="match status" value="2"/>
</dbReference>
<name>A0ABQ8E4H9_BRANA</name>
<dbReference type="Proteomes" id="UP000824890">
    <property type="component" value="Unassembled WGS sequence"/>
</dbReference>
<dbReference type="InterPro" id="IPR032675">
    <property type="entry name" value="LRR_dom_sf"/>
</dbReference>
<dbReference type="InterPro" id="IPR055414">
    <property type="entry name" value="LRR_R13L4/SHOC2-like"/>
</dbReference>
<evidence type="ECO:0000256" key="2">
    <source>
        <dbReference type="ARBA" id="ARBA00022737"/>
    </source>
</evidence>
<dbReference type="SMART" id="SM00369">
    <property type="entry name" value="LRR_TYP"/>
    <property type="match status" value="7"/>
</dbReference>
<proteinExistence type="predicted"/>
<dbReference type="SMART" id="SM00364">
    <property type="entry name" value="LRR_BAC"/>
    <property type="match status" value="6"/>
</dbReference>
<dbReference type="InterPro" id="IPR001611">
    <property type="entry name" value="Leu-rich_rpt"/>
</dbReference>
<dbReference type="Pfam" id="PF00560">
    <property type="entry name" value="LRR_1"/>
    <property type="match status" value="1"/>
</dbReference>
<keyword evidence="1" id="KW-0433">Leucine-rich repeat</keyword>
<dbReference type="InterPro" id="IPR003591">
    <property type="entry name" value="Leu-rich_rpt_typical-subtyp"/>
</dbReference>
<organism evidence="5 6">
    <name type="scientific">Brassica napus</name>
    <name type="common">Rape</name>
    <dbReference type="NCBI Taxonomy" id="3708"/>
    <lineage>
        <taxon>Eukaryota</taxon>
        <taxon>Viridiplantae</taxon>
        <taxon>Streptophyta</taxon>
        <taxon>Embryophyta</taxon>
        <taxon>Tracheophyta</taxon>
        <taxon>Spermatophyta</taxon>
        <taxon>Magnoliopsida</taxon>
        <taxon>eudicotyledons</taxon>
        <taxon>Gunneridae</taxon>
        <taxon>Pentapetalae</taxon>
        <taxon>rosids</taxon>
        <taxon>malvids</taxon>
        <taxon>Brassicales</taxon>
        <taxon>Brassicaceae</taxon>
        <taxon>Brassiceae</taxon>
        <taxon>Brassica</taxon>
    </lineage>
</organism>
<protein>
    <recommendedName>
        <fullName evidence="4">Disease resistance R13L4/SHOC-2-like LRR domain-containing protein</fullName>
    </recommendedName>
</protein>
<comment type="caution">
    <text evidence="5">The sequence shown here is derived from an EMBL/GenBank/DDBJ whole genome shotgun (WGS) entry which is preliminary data.</text>
</comment>
<dbReference type="InterPro" id="IPR050216">
    <property type="entry name" value="LRR_domain-containing"/>
</dbReference>
<dbReference type="Pfam" id="PF23598">
    <property type="entry name" value="LRR_14"/>
    <property type="match status" value="1"/>
</dbReference>
<dbReference type="PANTHER" id="PTHR48051">
    <property type="match status" value="1"/>
</dbReference>
<dbReference type="EMBL" id="JAGKQM010000003">
    <property type="protein sequence ID" value="KAH0935586.1"/>
    <property type="molecule type" value="Genomic_DNA"/>
</dbReference>
<keyword evidence="2" id="KW-0677">Repeat</keyword>
<dbReference type="PANTHER" id="PTHR48051:SF1">
    <property type="entry name" value="RAS SUPPRESSOR PROTEIN 1"/>
    <property type="match status" value="1"/>
</dbReference>
<evidence type="ECO:0000259" key="4">
    <source>
        <dbReference type="Pfam" id="PF23598"/>
    </source>
</evidence>
<accession>A0ABQ8E4H9</accession>
<feature type="region of interest" description="Disordered" evidence="3">
    <location>
        <begin position="335"/>
        <end position="360"/>
    </location>
</feature>
<reference evidence="5 6" key="1">
    <citation type="submission" date="2021-05" db="EMBL/GenBank/DDBJ databases">
        <title>Genome Assembly of Synthetic Allotetraploid Brassica napus Reveals Homoeologous Exchanges between Subgenomes.</title>
        <authorList>
            <person name="Davis J.T."/>
        </authorList>
    </citation>
    <scope>NUCLEOTIDE SEQUENCE [LARGE SCALE GENOMIC DNA]</scope>
    <source>
        <strain evidence="6">cv. Da-Ae</strain>
        <tissue evidence="5">Seedling</tissue>
    </source>
</reference>
<sequence length="399" mass="44171">MMGYEQMNQMTMTTTAMMKNFNKMGPINTPHKKITTKRSVSAIDGGAAVMAGEGDRRRNLKTLDLSGMSLASLSASSINLASISKLDLSNNNIQFPMQQIPESLVARMLNLWALDLHSNQLKTLPNSIGCLSKLKVLNVSGNNLQHLPKTIEDCRSLEELNANFNELTMLPDTIGFELTNLAKLSVNSNKLVVLPSSLSHLTSLRVLDARLNRLGSLPDDLENLVNLQVLNVSQNFQHLKELPYSVGLLISLVELDVSYNGITVLPDSIGCLRRIQKLSLEGNPLVSPPFEVVEQGLEAVKLYMSEKMTESYKETPMKKKLWGIGKMVKYKTFNGLSSSPGRSPGRRTGGDHHGNERGGFINVSDYRQIDGIASPRHVSLFNPRRLLSPFSAYFSPPRY</sequence>
<evidence type="ECO:0000313" key="6">
    <source>
        <dbReference type="Proteomes" id="UP000824890"/>
    </source>
</evidence>
<feature type="domain" description="Disease resistance R13L4/SHOC-2-like LRR" evidence="4">
    <location>
        <begin position="105"/>
        <end position="212"/>
    </location>
</feature>
<dbReference type="SUPFAM" id="SSF52058">
    <property type="entry name" value="L domain-like"/>
    <property type="match status" value="1"/>
</dbReference>
<keyword evidence="6" id="KW-1185">Reference proteome</keyword>
<dbReference type="Gene3D" id="3.80.10.10">
    <property type="entry name" value="Ribonuclease Inhibitor"/>
    <property type="match status" value="1"/>
</dbReference>
<evidence type="ECO:0000313" key="5">
    <source>
        <dbReference type="EMBL" id="KAH0935586.1"/>
    </source>
</evidence>
<evidence type="ECO:0000256" key="1">
    <source>
        <dbReference type="ARBA" id="ARBA00022614"/>
    </source>
</evidence>